<proteinExistence type="predicted"/>
<keyword evidence="1" id="KW-1133">Transmembrane helix</keyword>
<accession>A0AAJ2KSE2</accession>
<evidence type="ECO:0000313" key="3">
    <source>
        <dbReference type="Proteomes" id="UP001285636"/>
    </source>
</evidence>
<gene>
    <name evidence="2" type="ORF">RYX45_00340</name>
</gene>
<keyword evidence="1" id="KW-0472">Membrane</keyword>
<dbReference type="Proteomes" id="UP001285636">
    <property type="component" value="Unassembled WGS sequence"/>
</dbReference>
<name>A0AAJ2KSE2_ALKPS</name>
<protein>
    <submittedName>
        <fullName evidence="2">Transposase</fullName>
    </submittedName>
</protein>
<sequence length="103" mass="11979">MKVLIAAGIVVVPFFMIIIERFWYKGRFLFNALAYAAFVIFGFIASSAIHTILRDQEVFMTSIHGIFLNKWFLISGAYIGWYTLYRVLLVTLAEYPENKEDRT</sequence>
<organism evidence="2 3">
    <name type="scientific">Alkalihalophilus pseudofirmus</name>
    <name type="common">Bacillus pseudofirmus</name>
    <dbReference type="NCBI Taxonomy" id="79885"/>
    <lineage>
        <taxon>Bacteria</taxon>
        <taxon>Bacillati</taxon>
        <taxon>Bacillota</taxon>
        <taxon>Bacilli</taxon>
        <taxon>Bacillales</taxon>
        <taxon>Bacillaceae</taxon>
        <taxon>Alkalihalophilus</taxon>
    </lineage>
</organism>
<comment type="caution">
    <text evidence="2">The sequence shown here is derived from an EMBL/GenBank/DDBJ whole genome shotgun (WGS) entry which is preliminary data.</text>
</comment>
<dbReference type="RefSeq" id="WP_289235939.1">
    <property type="nucleotide sequence ID" value="NZ_CP117835.1"/>
</dbReference>
<feature type="transmembrane region" description="Helical" evidence="1">
    <location>
        <begin position="33"/>
        <end position="53"/>
    </location>
</feature>
<reference evidence="2" key="1">
    <citation type="submission" date="2023-10" db="EMBL/GenBank/DDBJ databases">
        <title>Screening of Alkalihalophilus pseudofirmusBZ-TG-HK211 and Its Alleviation of Salt Stress on Rapeseed Growth.</title>
        <authorList>
            <person name="Zhao B."/>
            <person name="Guo T."/>
        </authorList>
    </citation>
    <scope>NUCLEOTIDE SEQUENCE</scope>
    <source>
        <strain evidence="2">BZ-TG-HK211</strain>
    </source>
</reference>
<evidence type="ECO:0000313" key="2">
    <source>
        <dbReference type="EMBL" id="MDV2883607.1"/>
    </source>
</evidence>
<feature type="transmembrane region" description="Helical" evidence="1">
    <location>
        <begin position="73"/>
        <end position="93"/>
    </location>
</feature>
<keyword evidence="1" id="KW-0812">Transmembrane</keyword>
<evidence type="ECO:0000256" key="1">
    <source>
        <dbReference type="SAM" id="Phobius"/>
    </source>
</evidence>
<feature type="transmembrane region" description="Helical" evidence="1">
    <location>
        <begin position="6"/>
        <end position="24"/>
    </location>
</feature>
<dbReference type="EMBL" id="JAWJAY010000001">
    <property type="protein sequence ID" value="MDV2883607.1"/>
    <property type="molecule type" value="Genomic_DNA"/>
</dbReference>
<dbReference type="AlphaFoldDB" id="A0AAJ2KSE2"/>